<organism evidence="2 3">
    <name type="scientific">Fundicoccus ignavus</name>
    <dbReference type="NCBI Taxonomy" id="2664442"/>
    <lineage>
        <taxon>Bacteria</taxon>
        <taxon>Bacillati</taxon>
        <taxon>Bacillota</taxon>
        <taxon>Bacilli</taxon>
        <taxon>Lactobacillales</taxon>
        <taxon>Aerococcaceae</taxon>
        <taxon>Fundicoccus</taxon>
    </lineage>
</organism>
<name>A0A844CAR9_9LACT</name>
<dbReference type="EMBL" id="WJQT01000023">
    <property type="protein sequence ID" value="MRJ48226.1"/>
    <property type="molecule type" value="Genomic_DNA"/>
</dbReference>
<evidence type="ECO:0000313" key="3">
    <source>
        <dbReference type="Proteomes" id="UP000440066"/>
    </source>
</evidence>
<dbReference type="InterPro" id="IPR036162">
    <property type="entry name" value="Resolvase-like_N_sf"/>
</dbReference>
<gene>
    <name evidence="2" type="ORF">GF867_11690</name>
</gene>
<dbReference type="Proteomes" id="UP000440066">
    <property type="component" value="Unassembled WGS sequence"/>
</dbReference>
<sequence>MIDECIDGSVDLIIRKYISRFARNTVDCLNYIRQLKEQKVAVYFEKENINTLDRRVKYCLQLWRLGQ</sequence>
<protein>
    <recommendedName>
        <fullName evidence="1">Resolvase/invertase-type recombinase catalytic domain-containing protein</fullName>
    </recommendedName>
</protein>
<dbReference type="GO" id="GO:0003677">
    <property type="term" value="F:DNA binding"/>
    <property type="evidence" value="ECO:0007669"/>
    <property type="project" value="InterPro"/>
</dbReference>
<accession>A0A844CAR9</accession>
<dbReference type="Pfam" id="PF00239">
    <property type="entry name" value="Resolvase"/>
    <property type="match status" value="1"/>
</dbReference>
<dbReference type="AlphaFoldDB" id="A0A844CAR9"/>
<feature type="domain" description="Resolvase/invertase-type recombinase catalytic" evidence="1">
    <location>
        <begin position="1"/>
        <end position="62"/>
    </location>
</feature>
<evidence type="ECO:0000259" key="1">
    <source>
        <dbReference type="Pfam" id="PF00239"/>
    </source>
</evidence>
<reference evidence="2 3" key="1">
    <citation type="submission" date="2019-11" db="EMBL/GenBank/DDBJ databases">
        <title>Characterisation of Fundicoccus ignavus gen. nov. sp. nov., a novel genus of the family Aerococcaceae from bulk tank milk.</title>
        <authorList>
            <person name="Siebert A."/>
            <person name="Huptas C."/>
            <person name="Wenning M."/>
            <person name="Scherer S."/>
            <person name="Doll E.V."/>
        </authorList>
    </citation>
    <scope>NUCLEOTIDE SEQUENCE [LARGE SCALE GENOMIC DNA]</scope>
    <source>
        <strain evidence="2 3">DSM 109652</strain>
    </source>
</reference>
<comment type="caution">
    <text evidence="2">The sequence shown here is derived from an EMBL/GenBank/DDBJ whole genome shotgun (WGS) entry which is preliminary data.</text>
</comment>
<dbReference type="Gene3D" id="3.40.50.1390">
    <property type="entry name" value="Resolvase, N-terminal catalytic domain"/>
    <property type="match status" value="1"/>
</dbReference>
<dbReference type="GO" id="GO:0000150">
    <property type="term" value="F:DNA strand exchange activity"/>
    <property type="evidence" value="ECO:0007669"/>
    <property type="project" value="InterPro"/>
</dbReference>
<dbReference type="InterPro" id="IPR006119">
    <property type="entry name" value="Resolv_N"/>
</dbReference>
<proteinExistence type="predicted"/>
<dbReference type="SUPFAM" id="SSF53041">
    <property type="entry name" value="Resolvase-like"/>
    <property type="match status" value="1"/>
</dbReference>
<evidence type="ECO:0000313" key="2">
    <source>
        <dbReference type="EMBL" id="MRJ48226.1"/>
    </source>
</evidence>